<keyword evidence="2" id="KW-0805">Transcription regulation</keyword>
<name>A0A502CUV6_9MICO</name>
<dbReference type="CDD" id="cd06171">
    <property type="entry name" value="Sigma70_r4"/>
    <property type="match status" value="1"/>
</dbReference>
<dbReference type="SUPFAM" id="SSF88946">
    <property type="entry name" value="Sigma2 domain of RNA polymerase sigma factors"/>
    <property type="match status" value="1"/>
</dbReference>
<gene>
    <name evidence="7" type="ORF">EAH86_09655</name>
</gene>
<dbReference type="NCBIfam" id="TIGR02937">
    <property type="entry name" value="sigma70-ECF"/>
    <property type="match status" value="1"/>
</dbReference>
<dbReference type="InterPro" id="IPR014284">
    <property type="entry name" value="RNA_pol_sigma-70_dom"/>
</dbReference>
<dbReference type="GO" id="GO:0006352">
    <property type="term" value="P:DNA-templated transcription initiation"/>
    <property type="evidence" value="ECO:0007669"/>
    <property type="project" value="InterPro"/>
</dbReference>
<protein>
    <submittedName>
        <fullName evidence="7">Sigma-70 family RNA polymerase sigma factor</fullName>
    </submittedName>
</protein>
<comment type="similarity">
    <text evidence="1">Belongs to the sigma-70 factor family. ECF subfamily.</text>
</comment>
<dbReference type="InterPro" id="IPR013325">
    <property type="entry name" value="RNA_pol_sigma_r2"/>
</dbReference>
<dbReference type="InterPro" id="IPR013324">
    <property type="entry name" value="RNA_pol_sigma_r3/r4-like"/>
</dbReference>
<dbReference type="GO" id="GO:0003677">
    <property type="term" value="F:DNA binding"/>
    <property type="evidence" value="ECO:0007669"/>
    <property type="project" value="InterPro"/>
</dbReference>
<proteinExistence type="inferred from homology"/>
<dbReference type="Gene3D" id="1.10.1740.10">
    <property type="match status" value="1"/>
</dbReference>
<dbReference type="PANTHER" id="PTHR43133">
    <property type="entry name" value="RNA POLYMERASE ECF-TYPE SIGMA FACTO"/>
    <property type="match status" value="1"/>
</dbReference>
<accession>A0A502CUV6</accession>
<evidence type="ECO:0000313" key="7">
    <source>
        <dbReference type="EMBL" id="TPG17395.1"/>
    </source>
</evidence>
<evidence type="ECO:0000256" key="1">
    <source>
        <dbReference type="ARBA" id="ARBA00010641"/>
    </source>
</evidence>
<evidence type="ECO:0000256" key="3">
    <source>
        <dbReference type="ARBA" id="ARBA00023082"/>
    </source>
</evidence>
<dbReference type="Pfam" id="PF04542">
    <property type="entry name" value="Sigma70_r2"/>
    <property type="match status" value="1"/>
</dbReference>
<dbReference type="Proteomes" id="UP000317722">
    <property type="component" value="Unassembled WGS sequence"/>
</dbReference>
<reference evidence="7 8" key="1">
    <citation type="journal article" date="2019" name="Environ. Microbiol.">
        <title>Species interactions and distinct microbial communities in high Arctic permafrost affected cryosols are associated with the CH4 and CO2 gas fluxes.</title>
        <authorList>
            <person name="Altshuler I."/>
            <person name="Hamel J."/>
            <person name="Turney S."/>
            <person name="Magnuson E."/>
            <person name="Levesque R."/>
            <person name="Greer C."/>
            <person name="Whyte L.G."/>
        </authorList>
    </citation>
    <scope>NUCLEOTIDE SEQUENCE [LARGE SCALE GENOMIC DNA]</scope>
    <source>
        <strain evidence="7 8">S9.3A</strain>
    </source>
</reference>
<dbReference type="EMBL" id="RCZM01000003">
    <property type="protein sequence ID" value="TPG17395.1"/>
    <property type="molecule type" value="Genomic_DNA"/>
</dbReference>
<dbReference type="SUPFAM" id="SSF88659">
    <property type="entry name" value="Sigma3 and sigma4 domains of RNA polymerase sigma factors"/>
    <property type="match status" value="1"/>
</dbReference>
<feature type="domain" description="RNA polymerase sigma factor 70 region 4 type 2" evidence="6">
    <location>
        <begin position="104"/>
        <end position="156"/>
    </location>
</feature>
<feature type="domain" description="RNA polymerase sigma-70 region 2" evidence="5">
    <location>
        <begin position="14"/>
        <end position="80"/>
    </location>
</feature>
<organism evidence="7 8">
    <name type="scientific">Pedococcus bigeumensis</name>
    <dbReference type="NCBI Taxonomy" id="433644"/>
    <lineage>
        <taxon>Bacteria</taxon>
        <taxon>Bacillati</taxon>
        <taxon>Actinomycetota</taxon>
        <taxon>Actinomycetes</taxon>
        <taxon>Micrococcales</taxon>
        <taxon>Intrasporangiaceae</taxon>
        <taxon>Pedococcus</taxon>
    </lineage>
</organism>
<evidence type="ECO:0000259" key="6">
    <source>
        <dbReference type="Pfam" id="PF08281"/>
    </source>
</evidence>
<evidence type="ECO:0000256" key="4">
    <source>
        <dbReference type="ARBA" id="ARBA00023163"/>
    </source>
</evidence>
<evidence type="ECO:0000259" key="5">
    <source>
        <dbReference type="Pfam" id="PF04542"/>
    </source>
</evidence>
<dbReference type="Gene3D" id="1.10.10.10">
    <property type="entry name" value="Winged helix-like DNA-binding domain superfamily/Winged helix DNA-binding domain"/>
    <property type="match status" value="1"/>
</dbReference>
<keyword evidence="3" id="KW-0731">Sigma factor</keyword>
<keyword evidence="4" id="KW-0804">Transcription</keyword>
<comment type="caution">
    <text evidence="7">The sequence shown here is derived from an EMBL/GenBank/DDBJ whole genome shotgun (WGS) entry which is preliminary data.</text>
</comment>
<dbReference type="PANTHER" id="PTHR43133:SF25">
    <property type="entry name" value="RNA POLYMERASE SIGMA FACTOR RFAY-RELATED"/>
    <property type="match status" value="1"/>
</dbReference>
<keyword evidence="8" id="KW-1185">Reference proteome</keyword>
<evidence type="ECO:0000313" key="8">
    <source>
        <dbReference type="Proteomes" id="UP000317722"/>
    </source>
</evidence>
<dbReference type="InterPro" id="IPR039425">
    <property type="entry name" value="RNA_pol_sigma-70-like"/>
</dbReference>
<dbReference type="InterPro" id="IPR007627">
    <property type="entry name" value="RNA_pol_sigma70_r2"/>
</dbReference>
<dbReference type="RefSeq" id="WP_140739716.1">
    <property type="nucleotide sequence ID" value="NZ_RCZM01000003.1"/>
</dbReference>
<dbReference type="Pfam" id="PF08281">
    <property type="entry name" value="Sigma70_r4_2"/>
    <property type="match status" value="1"/>
</dbReference>
<dbReference type="InterPro" id="IPR013249">
    <property type="entry name" value="RNA_pol_sigma70_r4_t2"/>
</dbReference>
<dbReference type="GO" id="GO:0016987">
    <property type="term" value="F:sigma factor activity"/>
    <property type="evidence" value="ECO:0007669"/>
    <property type="project" value="UniProtKB-KW"/>
</dbReference>
<dbReference type="OrthoDB" id="4184921at2"/>
<dbReference type="InterPro" id="IPR036388">
    <property type="entry name" value="WH-like_DNA-bd_sf"/>
</dbReference>
<dbReference type="AlphaFoldDB" id="A0A502CUV6"/>
<sequence>MRESSAAPERFTRLYEQHYWSIVYYLVRRLGDEHEARDAAAEVFTVAWRRLSTVPEDWALPWLYATAGNVLANAQRSRDRKARLLARLVTQTAPPTLPNEPMHEAVHVAMSRLSELDQEILRLSAWEDLTPLQIGQVLGCTSNAASVRLHRARTRLRYALDEFASIASTKGNSRER</sequence>
<evidence type="ECO:0000256" key="2">
    <source>
        <dbReference type="ARBA" id="ARBA00023015"/>
    </source>
</evidence>